<dbReference type="EMBL" id="MKGL01000316">
    <property type="protein sequence ID" value="RNF00608.1"/>
    <property type="molecule type" value="Genomic_DNA"/>
</dbReference>
<feature type="chain" id="PRO_5018623547" evidence="2">
    <location>
        <begin position="37"/>
        <end position="417"/>
    </location>
</feature>
<accession>A0A3R7KSR3</accession>
<dbReference type="GO" id="GO:0016020">
    <property type="term" value="C:membrane"/>
    <property type="evidence" value="ECO:0007669"/>
    <property type="project" value="TreeGrafter"/>
</dbReference>
<dbReference type="InterPro" id="IPR036278">
    <property type="entry name" value="Sialidase_sf"/>
</dbReference>
<dbReference type="CDD" id="cd15482">
    <property type="entry name" value="Sialidase_non-viral"/>
    <property type="match status" value="1"/>
</dbReference>
<dbReference type="PRINTS" id="PR01803">
    <property type="entry name" value="TCSIALIDASE"/>
</dbReference>
<dbReference type="InterPro" id="IPR008377">
    <property type="entry name" value="Sialidase_trypan"/>
</dbReference>
<evidence type="ECO:0000313" key="4">
    <source>
        <dbReference type="EMBL" id="RNF00608.1"/>
    </source>
</evidence>
<sequence length="417" mass="46389">MSEQRHMLNMSRHLFSSAMQLLFVLLICFASTAVHAKEKSTPKEVQLPKVVDLFWPCRTIVEARGRSQTRESFVSPSLASAGGVLVALAKSYASLPYPDQELVSPYYDDVVAGYIDSGENWSSFADEVNTNKWRAYNIFNAIIPKEDNAPMGHTYRPTTIAKGNKVFLLVGGYHQKYDPSSKKWIESSQDLDLLVGEATEYKVIQWGKPTSLLPQIKPSAKQPGLDEFVGGGGSGVVMEDGTFVFPVTARRTGESDTVSMIIYSKKGDKNWVLPQGMVHVKWRDPLIVEWEQGQLVMVARCDLFSKVFESRDMGATWTEAVGILTRVQPILLPNTSRTAERVGSLTTAIIAGKKVMLYTQQEILPEDPLQATALYLWVADNNRTFHVGPISMDTTPMPANTLLHSNDALHLFTREGQ</sequence>
<dbReference type="RefSeq" id="XP_029235864.1">
    <property type="nucleotide sequence ID" value="XM_029384398.1"/>
</dbReference>
<name>A0A3R7KSR3_TRYRA</name>
<protein>
    <submittedName>
        <fullName evidence="4">Trans-sialidase</fullName>
    </submittedName>
</protein>
<feature type="domain" description="Sialidase" evidence="3">
    <location>
        <begin position="76"/>
        <end position="408"/>
    </location>
</feature>
<dbReference type="GO" id="GO:0009313">
    <property type="term" value="P:oligosaccharide catabolic process"/>
    <property type="evidence" value="ECO:0007669"/>
    <property type="project" value="TreeGrafter"/>
</dbReference>
<proteinExistence type="predicted"/>
<dbReference type="GO" id="GO:0005737">
    <property type="term" value="C:cytoplasm"/>
    <property type="evidence" value="ECO:0007669"/>
    <property type="project" value="TreeGrafter"/>
</dbReference>
<evidence type="ECO:0000256" key="2">
    <source>
        <dbReference type="SAM" id="SignalP"/>
    </source>
</evidence>
<dbReference type="GO" id="GO:0006689">
    <property type="term" value="P:ganglioside catabolic process"/>
    <property type="evidence" value="ECO:0007669"/>
    <property type="project" value="TreeGrafter"/>
</dbReference>
<dbReference type="SUPFAM" id="SSF50939">
    <property type="entry name" value="Sialidases"/>
    <property type="match status" value="1"/>
</dbReference>
<dbReference type="GeneID" id="40331549"/>
<organism evidence="4 5">
    <name type="scientific">Trypanosoma rangeli</name>
    <dbReference type="NCBI Taxonomy" id="5698"/>
    <lineage>
        <taxon>Eukaryota</taxon>
        <taxon>Discoba</taxon>
        <taxon>Euglenozoa</taxon>
        <taxon>Kinetoplastea</taxon>
        <taxon>Metakinetoplastina</taxon>
        <taxon>Trypanosomatida</taxon>
        <taxon>Trypanosomatidae</taxon>
        <taxon>Trypanosoma</taxon>
        <taxon>Herpetosoma</taxon>
    </lineage>
</organism>
<dbReference type="PANTHER" id="PTHR10628">
    <property type="entry name" value="SIALIDASE"/>
    <property type="match status" value="1"/>
</dbReference>
<reference evidence="4 5" key="1">
    <citation type="journal article" date="2018" name="BMC Genomics">
        <title>Genomic comparison of Trypanosoma conorhini and Trypanosoma rangeli to Trypanosoma cruzi strains of high and low virulence.</title>
        <authorList>
            <person name="Bradwell K.R."/>
            <person name="Koparde V.N."/>
            <person name="Matveyev A.V."/>
            <person name="Serrano M.G."/>
            <person name="Alves J.M."/>
            <person name="Parikh H."/>
            <person name="Huang B."/>
            <person name="Lee V."/>
            <person name="Espinosa-Alvarez O."/>
            <person name="Ortiz P.A."/>
            <person name="Costa-Martins A.G."/>
            <person name="Teixeira M.M."/>
            <person name="Buck G.A."/>
        </authorList>
    </citation>
    <scope>NUCLEOTIDE SEQUENCE [LARGE SCALE GENOMIC DNA]</scope>
    <source>
        <strain evidence="4 5">AM80</strain>
    </source>
</reference>
<evidence type="ECO:0000313" key="5">
    <source>
        <dbReference type="Proteomes" id="UP000283634"/>
    </source>
</evidence>
<dbReference type="Pfam" id="PF13859">
    <property type="entry name" value="BNR_3"/>
    <property type="match status" value="1"/>
</dbReference>
<dbReference type="OMA" id="KWRAYNI"/>
<feature type="signal peptide" evidence="2">
    <location>
        <begin position="1"/>
        <end position="36"/>
    </location>
</feature>
<keyword evidence="2" id="KW-0732">Signal</keyword>
<dbReference type="GO" id="GO:0004308">
    <property type="term" value="F:exo-alpha-sialidase activity"/>
    <property type="evidence" value="ECO:0007669"/>
    <property type="project" value="InterPro"/>
</dbReference>
<dbReference type="InterPro" id="IPR026856">
    <property type="entry name" value="Sialidase_fam"/>
</dbReference>
<dbReference type="PANTHER" id="PTHR10628:SF30">
    <property type="entry name" value="EXO-ALPHA-SIALIDASE"/>
    <property type="match status" value="1"/>
</dbReference>
<evidence type="ECO:0000256" key="1">
    <source>
        <dbReference type="ARBA" id="ARBA00022737"/>
    </source>
</evidence>
<comment type="caution">
    <text evidence="4">The sequence shown here is derived from an EMBL/GenBank/DDBJ whole genome shotgun (WGS) entry which is preliminary data.</text>
</comment>
<dbReference type="Gene3D" id="2.120.10.10">
    <property type="match status" value="1"/>
</dbReference>
<keyword evidence="1" id="KW-0677">Repeat</keyword>
<dbReference type="VEuPathDB" id="TriTrypDB:TRSC58_06261"/>
<keyword evidence="5" id="KW-1185">Reference proteome</keyword>
<dbReference type="InterPro" id="IPR011040">
    <property type="entry name" value="Sialidase"/>
</dbReference>
<evidence type="ECO:0000259" key="3">
    <source>
        <dbReference type="Pfam" id="PF13859"/>
    </source>
</evidence>
<gene>
    <name evidence="4" type="ORF">TraAM80_07616</name>
</gene>
<dbReference type="Proteomes" id="UP000283634">
    <property type="component" value="Unassembled WGS sequence"/>
</dbReference>
<dbReference type="AlphaFoldDB" id="A0A3R7KSR3"/>